<dbReference type="STRING" id="5786.F0ZB11"/>
<dbReference type="GO" id="GO:0007346">
    <property type="term" value="P:regulation of mitotic cell cycle"/>
    <property type="evidence" value="ECO:0007669"/>
    <property type="project" value="EnsemblProtists"/>
</dbReference>
<dbReference type="GO" id="GO:0005524">
    <property type="term" value="F:ATP binding"/>
    <property type="evidence" value="ECO:0007669"/>
    <property type="project" value="UniProtKB-UniRule"/>
</dbReference>
<comment type="similarity">
    <text evidence="2 11">Belongs to the glutamate--cysteine ligase type 3 family.</text>
</comment>
<dbReference type="FunFam" id="1.10.8.960:FF:000002">
    <property type="entry name" value="Glutamate-cysteine ligase Gcs1"/>
    <property type="match status" value="1"/>
</dbReference>
<dbReference type="VEuPathDB" id="AmoebaDB:DICPUDRAFT_96768"/>
<evidence type="ECO:0000256" key="10">
    <source>
        <dbReference type="ARBA" id="ARBA00032122"/>
    </source>
</evidence>
<keyword evidence="6 11" id="KW-0317">Glutathione biosynthesis</keyword>
<dbReference type="Gene3D" id="3.30.590.50">
    <property type="match status" value="2"/>
</dbReference>
<evidence type="ECO:0000256" key="8">
    <source>
        <dbReference type="ARBA" id="ARBA00022840"/>
    </source>
</evidence>
<dbReference type="GO" id="GO:0030435">
    <property type="term" value="P:sporulation resulting in formation of a cellular spore"/>
    <property type="evidence" value="ECO:0007669"/>
    <property type="project" value="EnsemblProtists"/>
</dbReference>
<evidence type="ECO:0000256" key="2">
    <source>
        <dbReference type="ARBA" id="ARBA00008100"/>
    </source>
</evidence>
<dbReference type="EC" id="6.3.2.2" evidence="3 11"/>
<keyword evidence="8 11" id="KW-0067">ATP-binding</keyword>
<dbReference type="UniPathway" id="UPA00142">
    <property type="reaction ID" value="UER00209"/>
</dbReference>
<evidence type="ECO:0000256" key="7">
    <source>
        <dbReference type="ARBA" id="ARBA00022741"/>
    </source>
</evidence>
<dbReference type="AlphaFoldDB" id="F0ZB11"/>
<keyword evidence="13" id="KW-1185">Reference proteome</keyword>
<dbReference type="GO" id="GO:0010628">
    <property type="term" value="P:positive regulation of gene expression"/>
    <property type="evidence" value="ECO:0007669"/>
    <property type="project" value="EnsemblProtists"/>
</dbReference>
<dbReference type="FunFam" id="3.30.590.50:FF:000009">
    <property type="entry name" value="Glutamate--cysteine ligase"/>
    <property type="match status" value="1"/>
</dbReference>
<evidence type="ECO:0000256" key="5">
    <source>
        <dbReference type="ARBA" id="ARBA00022598"/>
    </source>
</evidence>
<dbReference type="SUPFAM" id="SSF55931">
    <property type="entry name" value="Glutamine synthetase/guanido kinase"/>
    <property type="match status" value="1"/>
</dbReference>
<dbReference type="Proteomes" id="UP000001064">
    <property type="component" value="Unassembled WGS sequence"/>
</dbReference>
<dbReference type="RefSeq" id="XP_003284605.1">
    <property type="nucleotide sequence ID" value="XM_003284557.1"/>
</dbReference>
<dbReference type="PANTHER" id="PTHR11164">
    <property type="entry name" value="GLUTAMATE CYSTEINE LIGASE"/>
    <property type="match status" value="1"/>
</dbReference>
<evidence type="ECO:0000313" key="13">
    <source>
        <dbReference type="Proteomes" id="UP000001064"/>
    </source>
</evidence>
<dbReference type="Gene3D" id="1.10.8.960">
    <property type="match status" value="1"/>
</dbReference>
<dbReference type="GeneID" id="10506542"/>
<dbReference type="InterPro" id="IPR004308">
    <property type="entry name" value="GCS"/>
</dbReference>
<evidence type="ECO:0000256" key="4">
    <source>
        <dbReference type="ARBA" id="ARBA00014618"/>
    </source>
</evidence>
<dbReference type="InterPro" id="IPR014746">
    <property type="entry name" value="Gln_synth/guanido_kin_cat_dom"/>
</dbReference>
<evidence type="ECO:0000256" key="3">
    <source>
        <dbReference type="ARBA" id="ARBA00012220"/>
    </source>
</evidence>
<proteinExistence type="inferred from homology"/>
<evidence type="ECO:0000256" key="1">
    <source>
        <dbReference type="ARBA" id="ARBA00005006"/>
    </source>
</evidence>
<dbReference type="GO" id="GO:0006750">
    <property type="term" value="P:glutathione biosynthetic process"/>
    <property type="evidence" value="ECO:0000318"/>
    <property type="project" value="GO_Central"/>
</dbReference>
<sequence>MGFIAEGNTLAWEDAEQHANYIREHGIIQLLNILKSNKDRHGDDFKWGDEVEYILITNDTFKLKLRANEVLDLLMLEEKRNHGNVDHLWRPEYGRFMIEGTPGSPYEGLGRQLLAIQQSLVKRRESVQRYLKPEESILTVTCYPRMGCKGFTEPQAEVKGPVAESQFLPDMVINPHFRFSTLTANIRKRRGSNVSINIPMFKDTFTKEYVDQQTYISPDQDDKAINQPYNIYMDAMGFGMGCCCLQATFQLPDMEEARNMFDQLAPITPLVLSLSAASSIFKGYLSDIDARWTVISQSVDDRTKEELGKIGLNKNKFVINKSRYDSIDCYISRSPQFRSEYNDLDLVYDKDVYQKMVENGIDGLLSKHFAHLFIRDPLVIYSDKIEIDDEKHTDHFENIQSTNWQTVRFKPPPPGASIGWRVELRSMEVQLTDFQNAAFIVFSAILVKAIADLKLNFYVPISKIDENLKTAHKRNSVVNDKFYFRKNIYNNNSPNGSVENEYELMTINEIFNGKGEFIGLVNVLKNYIKSLNFDAETNQTVNRYLNFISQKASGEIKTISTWTREFVQNHPAYKHDSVVSEEIQADYLKLCLDITNGVVYDEEIQGNFERLDSN</sequence>
<comment type="pathway">
    <text evidence="1 11">Sulfur metabolism; glutathione biosynthesis; glutathione from L-cysteine and L-glutamate: step 1/2.</text>
</comment>
<dbReference type="OMA" id="IAHMFIR"/>
<evidence type="ECO:0000256" key="11">
    <source>
        <dbReference type="RuleBase" id="RU367135"/>
    </source>
</evidence>
<dbReference type="Pfam" id="PF03074">
    <property type="entry name" value="GCS"/>
    <property type="match status" value="1"/>
</dbReference>
<keyword evidence="5 11" id="KW-0436">Ligase</keyword>
<reference evidence="13" key="1">
    <citation type="journal article" date="2011" name="Genome Biol.">
        <title>Comparative genomics of the social amoebae Dictyostelium discoideum and Dictyostelium purpureum.</title>
        <authorList>
            <consortium name="US DOE Joint Genome Institute (JGI-PGF)"/>
            <person name="Sucgang R."/>
            <person name="Kuo A."/>
            <person name="Tian X."/>
            <person name="Salerno W."/>
            <person name="Parikh A."/>
            <person name="Feasley C.L."/>
            <person name="Dalin E."/>
            <person name="Tu H."/>
            <person name="Huang E."/>
            <person name="Barry K."/>
            <person name="Lindquist E."/>
            <person name="Shapiro H."/>
            <person name="Bruce D."/>
            <person name="Schmutz J."/>
            <person name="Salamov A."/>
            <person name="Fey P."/>
            <person name="Gaudet P."/>
            <person name="Anjard C."/>
            <person name="Babu M.M."/>
            <person name="Basu S."/>
            <person name="Bushmanova Y."/>
            <person name="van der Wel H."/>
            <person name="Katoh-Kurasawa M."/>
            <person name="Dinh C."/>
            <person name="Coutinho P.M."/>
            <person name="Saito T."/>
            <person name="Elias M."/>
            <person name="Schaap P."/>
            <person name="Kay R.R."/>
            <person name="Henrissat B."/>
            <person name="Eichinger L."/>
            <person name="Rivero F."/>
            <person name="Putnam N.H."/>
            <person name="West C.M."/>
            <person name="Loomis W.F."/>
            <person name="Chisholm R.L."/>
            <person name="Shaulsky G."/>
            <person name="Strassmann J.E."/>
            <person name="Queller D.C."/>
            <person name="Kuspa A."/>
            <person name="Grigoriev I.V."/>
        </authorList>
    </citation>
    <scope>NUCLEOTIDE SEQUENCE [LARGE SCALE GENOMIC DNA]</scope>
    <source>
        <strain evidence="13">QSDP1</strain>
    </source>
</reference>
<organism evidence="12 13">
    <name type="scientific">Dictyostelium purpureum</name>
    <name type="common">Slime mold</name>
    <dbReference type="NCBI Taxonomy" id="5786"/>
    <lineage>
        <taxon>Eukaryota</taxon>
        <taxon>Amoebozoa</taxon>
        <taxon>Evosea</taxon>
        <taxon>Eumycetozoa</taxon>
        <taxon>Dictyostelia</taxon>
        <taxon>Dictyosteliales</taxon>
        <taxon>Dictyosteliaceae</taxon>
        <taxon>Dictyostelium</taxon>
    </lineage>
</organism>
<dbReference type="FunCoup" id="F0ZB11">
    <property type="interactions" value="148"/>
</dbReference>
<dbReference type="KEGG" id="dpp:DICPUDRAFT_96768"/>
<evidence type="ECO:0000313" key="12">
    <source>
        <dbReference type="EMBL" id="EGC38811.1"/>
    </source>
</evidence>
<comment type="catalytic activity">
    <reaction evidence="11">
        <text>L-cysteine + L-glutamate + ATP = gamma-L-glutamyl-L-cysteine + ADP + phosphate + H(+)</text>
        <dbReference type="Rhea" id="RHEA:13285"/>
        <dbReference type="ChEBI" id="CHEBI:15378"/>
        <dbReference type="ChEBI" id="CHEBI:29985"/>
        <dbReference type="ChEBI" id="CHEBI:30616"/>
        <dbReference type="ChEBI" id="CHEBI:35235"/>
        <dbReference type="ChEBI" id="CHEBI:43474"/>
        <dbReference type="ChEBI" id="CHEBI:58173"/>
        <dbReference type="ChEBI" id="CHEBI:456216"/>
        <dbReference type="EC" id="6.3.2.2"/>
    </reaction>
</comment>
<dbReference type="eggNOG" id="KOG3754">
    <property type="taxonomic scope" value="Eukaryota"/>
</dbReference>
<keyword evidence="7 11" id="KW-0547">Nucleotide-binding</keyword>
<dbReference type="PANTHER" id="PTHR11164:SF0">
    <property type="entry name" value="GLUTAMATE--CYSTEINE LIGASE CATALYTIC SUBUNIT"/>
    <property type="match status" value="1"/>
</dbReference>
<evidence type="ECO:0000256" key="9">
    <source>
        <dbReference type="ARBA" id="ARBA00030585"/>
    </source>
</evidence>
<dbReference type="EMBL" id="GL870968">
    <property type="protein sequence ID" value="EGC38811.1"/>
    <property type="molecule type" value="Genomic_DNA"/>
</dbReference>
<evidence type="ECO:0000256" key="6">
    <source>
        <dbReference type="ARBA" id="ARBA00022684"/>
    </source>
</evidence>
<dbReference type="FunFam" id="3.30.590.50:FF:000002">
    <property type="entry name" value="Glutamate--cysteine ligase catalytic subunit"/>
    <property type="match status" value="1"/>
</dbReference>
<gene>
    <name evidence="12" type="ORF">DICPUDRAFT_96768</name>
</gene>
<dbReference type="GO" id="GO:0004357">
    <property type="term" value="F:glutamate-cysteine ligase activity"/>
    <property type="evidence" value="ECO:0000318"/>
    <property type="project" value="GO_Central"/>
</dbReference>
<dbReference type="InParanoid" id="F0ZB11"/>
<dbReference type="GO" id="GO:0030587">
    <property type="term" value="P:sorocarp development"/>
    <property type="evidence" value="ECO:0007669"/>
    <property type="project" value="EnsemblProtists"/>
</dbReference>
<dbReference type="OrthoDB" id="7939818at2759"/>
<protein>
    <recommendedName>
        <fullName evidence="4 11">Glutamate--cysteine ligase</fullName>
        <ecNumber evidence="3 11">6.3.2.2</ecNumber>
    </recommendedName>
    <alternativeName>
        <fullName evidence="10 11">Gamma-ECS</fullName>
    </alternativeName>
    <alternativeName>
        <fullName evidence="9 11">Gamma-glutamylcysteine synthetase</fullName>
    </alternativeName>
</protein>
<name>F0ZB11_DICPU</name>
<accession>F0ZB11</accession>